<proteinExistence type="predicted"/>
<organism evidence="3">
    <name type="scientific">marine sediment metagenome</name>
    <dbReference type="NCBI Taxonomy" id="412755"/>
    <lineage>
        <taxon>unclassified sequences</taxon>
        <taxon>metagenomes</taxon>
        <taxon>ecological metagenomes</taxon>
    </lineage>
</organism>
<reference evidence="3" key="1">
    <citation type="journal article" date="2015" name="Nature">
        <title>Complex archaea that bridge the gap between prokaryotes and eukaryotes.</title>
        <authorList>
            <person name="Spang A."/>
            <person name="Saw J.H."/>
            <person name="Jorgensen S.L."/>
            <person name="Zaremba-Niedzwiedzka K."/>
            <person name="Martijn J."/>
            <person name="Lind A.E."/>
            <person name="van Eijk R."/>
            <person name="Schleper C."/>
            <person name="Guy L."/>
            <person name="Ettema T.J."/>
        </authorList>
    </citation>
    <scope>NUCLEOTIDE SEQUENCE</scope>
</reference>
<accession>A0A0F8ZJA6</accession>
<comment type="caution">
    <text evidence="3">The sequence shown here is derived from an EMBL/GenBank/DDBJ whole genome shotgun (WGS) entry which is preliminary data.</text>
</comment>
<keyword evidence="2" id="KW-0472">Membrane</keyword>
<keyword evidence="2" id="KW-1133">Transmembrane helix</keyword>
<dbReference type="EMBL" id="LAZR01047589">
    <property type="protein sequence ID" value="KKK93867.1"/>
    <property type="molecule type" value="Genomic_DNA"/>
</dbReference>
<evidence type="ECO:0000256" key="1">
    <source>
        <dbReference type="SAM" id="Coils"/>
    </source>
</evidence>
<dbReference type="AlphaFoldDB" id="A0A0F8ZJA6"/>
<evidence type="ECO:0000313" key="3">
    <source>
        <dbReference type="EMBL" id="KKK93867.1"/>
    </source>
</evidence>
<sequence>MSTLLATLGPFIAPGALFIIAGTGVAVAYGKIKNSIITLKEDLYPDGRPKYLSKEVYATAQTTLNVTLKRLDKKIDEMDEKRETARGEINKELKAIAHFMGRVEQYMVDHNEGG</sequence>
<feature type="transmembrane region" description="Helical" evidence="2">
    <location>
        <begin position="12"/>
        <end position="30"/>
    </location>
</feature>
<keyword evidence="1" id="KW-0175">Coiled coil</keyword>
<gene>
    <name evidence="3" type="ORF">LCGC14_2688570</name>
</gene>
<evidence type="ECO:0000256" key="2">
    <source>
        <dbReference type="SAM" id="Phobius"/>
    </source>
</evidence>
<protein>
    <submittedName>
        <fullName evidence="3">Uncharacterized protein</fullName>
    </submittedName>
</protein>
<feature type="coiled-coil region" evidence="1">
    <location>
        <begin position="68"/>
        <end position="95"/>
    </location>
</feature>
<name>A0A0F8ZJA6_9ZZZZ</name>
<keyword evidence="2" id="KW-0812">Transmembrane</keyword>